<evidence type="ECO:0000259" key="2">
    <source>
        <dbReference type="PROSITE" id="PS51329"/>
    </source>
</evidence>
<dbReference type="Pfam" id="PF08603">
    <property type="entry name" value="CAP_C"/>
    <property type="match status" value="1"/>
</dbReference>
<feature type="compositionally biased region" description="Basic and acidic residues" evidence="1">
    <location>
        <begin position="328"/>
        <end position="344"/>
    </location>
</feature>
<evidence type="ECO:0000313" key="4">
    <source>
        <dbReference type="Proteomes" id="UP000693970"/>
    </source>
</evidence>
<feature type="compositionally biased region" description="Basic and acidic residues" evidence="1">
    <location>
        <begin position="59"/>
        <end position="75"/>
    </location>
</feature>
<evidence type="ECO:0000313" key="3">
    <source>
        <dbReference type="EMBL" id="KAG7353855.1"/>
    </source>
</evidence>
<evidence type="ECO:0000256" key="1">
    <source>
        <dbReference type="SAM" id="MobiDB-lite"/>
    </source>
</evidence>
<dbReference type="InterPro" id="IPR002110">
    <property type="entry name" value="Ankyrin_rpt"/>
</dbReference>
<reference evidence="3" key="2">
    <citation type="submission" date="2021-04" db="EMBL/GenBank/DDBJ databases">
        <authorList>
            <person name="Podell S."/>
        </authorList>
    </citation>
    <scope>NUCLEOTIDE SEQUENCE</scope>
    <source>
        <strain evidence="3">Hildebrandi</strain>
    </source>
</reference>
<dbReference type="GO" id="GO:0007015">
    <property type="term" value="P:actin filament organization"/>
    <property type="evidence" value="ECO:0007669"/>
    <property type="project" value="TreeGrafter"/>
</dbReference>
<dbReference type="GO" id="GO:0019933">
    <property type="term" value="P:cAMP-mediated signaling"/>
    <property type="evidence" value="ECO:0007669"/>
    <property type="project" value="TreeGrafter"/>
</dbReference>
<feature type="compositionally biased region" description="Polar residues" evidence="1">
    <location>
        <begin position="139"/>
        <end position="151"/>
    </location>
</feature>
<comment type="caution">
    <text evidence="3">The sequence shown here is derived from an EMBL/GenBank/DDBJ whole genome shotgun (WGS) entry which is preliminary data.</text>
</comment>
<feature type="compositionally biased region" description="Basic and acidic residues" evidence="1">
    <location>
        <begin position="456"/>
        <end position="469"/>
    </location>
</feature>
<feature type="region of interest" description="Disordered" evidence="1">
    <location>
        <begin position="324"/>
        <end position="371"/>
    </location>
</feature>
<dbReference type="Pfam" id="PF13637">
    <property type="entry name" value="Ank_4"/>
    <property type="match status" value="1"/>
</dbReference>
<feature type="domain" description="C-CAP/cofactor C-like" evidence="2">
    <location>
        <begin position="501"/>
        <end position="650"/>
    </location>
</feature>
<keyword evidence="4" id="KW-1185">Reference proteome</keyword>
<feature type="compositionally biased region" description="Polar residues" evidence="1">
    <location>
        <begin position="195"/>
        <end position="207"/>
    </location>
</feature>
<feature type="region of interest" description="Disordered" evidence="1">
    <location>
        <begin position="430"/>
        <end position="469"/>
    </location>
</feature>
<dbReference type="AlphaFoldDB" id="A0A9K3L1E7"/>
<dbReference type="InterPro" id="IPR017901">
    <property type="entry name" value="C-CAP_CF_C-like"/>
</dbReference>
<feature type="compositionally biased region" description="Polar residues" evidence="1">
    <location>
        <begin position="168"/>
        <end position="181"/>
    </location>
</feature>
<dbReference type="PROSITE" id="PS51329">
    <property type="entry name" value="C_CAP_COFACTOR_C"/>
    <property type="match status" value="1"/>
</dbReference>
<dbReference type="InterPro" id="IPR001837">
    <property type="entry name" value="Adenylate_cyclase-assoc_CAP"/>
</dbReference>
<dbReference type="GO" id="GO:0008179">
    <property type="term" value="F:adenylate cyclase binding"/>
    <property type="evidence" value="ECO:0007669"/>
    <property type="project" value="TreeGrafter"/>
</dbReference>
<dbReference type="GO" id="GO:0003779">
    <property type="term" value="F:actin binding"/>
    <property type="evidence" value="ECO:0007669"/>
    <property type="project" value="InterPro"/>
</dbReference>
<dbReference type="OrthoDB" id="1601at2759"/>
<gene>
    <name evidence="3" type="ORF">IV203_003210</name>
</gene>
<organism evidence="3 4">
    <name type="scientific">Nitzschia inconspicua</name>
    <dbReference type="NCBI Taxonomy" id="303405"/>
    <lineage>
        <taxon>Eukaryota</taxon>
        <taxon>Sar</taxon>
        <taxon>Stramenopiles</taxon>
        <taxon>Ochrophyta</taxon>
        <taxon>Bacillariophyta</taxon>
        <taxon>Bacillariophyceae</taxon>
        <taxon>Bacillariophycidae</taxon>
        <taxon>Bacillariales</taxon>
        <taxon>Bacillariaceae</taxon>
        <taxon>Nitzschia</taxon>
    </lineage>
</organism>
<dbReference type="Proteomes" id="UP000693970">
    <property type="component" value="Unassembled WGS sequence"/>
</dbReference>
<proteinExistence type="predicted"/>
<dbReference type="GO" id="GO:0005737">
    <property type="term" value="C:cytoplasm"/>
    <property type="evidence" value="ECO:0007669"/>
    <property type="project" value="TreeGrafter"/>
</dbReference>
<dbReference type="PANTHER" id="PTHR10652:SF0">
    <property type="entry name" value="ADENYLYL CYCLASE-ASSOCIATED PROTEIN"/>
    <property type="match status" value="1"/>
</dbReference>
<feature type="region of interest" description="Disordered" evidence="1">
    <location>
        <begin position="190"/>
        <end position="209"/>
    </location>
</feature>
<reference evidence="3" key="1">
    <citation type="journal article" date="2021" name="Sci. Rep.">
        <title>Diploid genomic architecture of Nitzschia inconspicua, an elite biomass production diatom.</title>
        <authorList>
            <person name="Oliver A."/>
            <person name="Podell S."/>
            <person name="Pinowska A."/>
            <person name="Traller J.C."/>
            <person name="Smith S.R."/>
            <person name="McClure R."/>
            <person name="Beliaev A."/>
            <person name="Bohutskyi P."/>
            <person name="Hill E.A."/>
            <person name="Rabines A."/>
            <person name="Zheng H."/>
            <person name="Allen L.Z."/>
            <person name="Kuo A."/>
            <person name="Grigoriev I.V."/>
            <person name="Allen A.E."/>
            <person name="Hazlebeck D."/>
            <person name="Allen E.E."/>
        </authorList>
    </citation>
    <scope>NUCLEOTIDE SEQUENCE</scope>
    <source>
        <strain evidence="3">Hildebrandi</strain>
    </source>
</reference>
<feature type="region of interest" description="Disordered" evidence="1">
    <location>
        <begin position="1"/>
        <end position="181"/>
    </location>
</feature>
<name>A0A9K3L1E7_9STRA</name>
<sequence length="671" mass="75340">MMVQPPRLRDQQPGGRSAGITTSYIVESRDYEQRHRRQLDDEEAYYADHSDGRVSSTEDSERREQNIDRNEHNTIDDYGVELVLNQTTDSQRARDMIVPGSSRRRRGPSPSNNSPCQDVSSHNNNKTKSERQTIIVETVDSQSVASTADSRASSKHSQRPRNAIDNAASVQSMKSHQSTRSRFMRDLAPDGASVASKSEGSRTSLQSRALFDDTSEASSAVSGGLLYPLKEGDTIWRAAKRGDLNALKRFHSESKVDWAATDQFGNSPLYYACHSGAIVDINVVHFLLWVTPIQEVDFEACKNRKNKRVMKILHEFEGNGYTNPFQRAELDGGRQKKQEKERKKVASSRPPRPRSSSKPSRNDDVESASIGISINEDKPVVRDKALQSIMEDVNKIHVSPSNVTNMTIDTDDWSLGSMLSFGKRLKRRKGTAFDRRGGNNDEASIGSRNSRTGSLRMKDSSLRRKVSFEDHSSKMKADLFGLRRSPREKVSHVDNKDDGFPPRVEYEEDIHQWTIENHIATDNASNSNIVLTIHVFDSNQKVVIRNCHGVSVDIRGKTMKSVTIADSSDLNVVFDSVSDTCDIIHSKNIAAETTGICRHFTMDRTKGINIWLNRESRDVSKIVTSKCTEVSVLLPIGDSETDYERRELTLPEKYTHQFTGGRMKSRVSSVA</sequence>
<protein>
    <submittedName>
        <fullName evidence="3">Adenylate cyclase associated (CAP) C terminal-domain containing protein</fullName>
    </submittedName>
</protein>
<dbReference type="InterPro" id="IPR013912">
    <property type="entry name" value="Adenylate_cyclase-assoc_CAP_C"/>
</dbReference>
<dbReference type="EMBL" id="JAGRRH010000016">
    <property type="protein sequence ID" value="KAG7353855.1"/>
    <property type="molecule type" value="Genomic_DNA"/>
</dbReference>
<dbReference type="PANTHER" id="PTHR10652">
    <property type="entry name" value="ADENYLYL CYCLASE-ASSOCIATED PROTEIN"/>
    <property type="match status" value="1"/>
</dbReference>
<accession>A0A9K3L1E7</accession>
<feature type="compositionally biased region" description="Polar residues" evidence="1">
    <location>
        <begin position="116"/>
        <end position="126"/>
    </location>
</feature>